<sequence length="200" mass="22034">MCLIGFVTSLPPACLTNSAGERKLPWQTQTMLTCPLVYLYKNPSILLPLGPSPVVVTLGILFITSTQLSKAFLPFEVLSFFNGFCFSSLSEGSTDWSPLDMAAEATTGGSTSSLCSCEEFDPVLSRAAVRNSCPIERSQKYALRKFHYGISPTQNHFILSDSYPLDMTQLILSIIPLGTLYRTCLGINQRSRKLSSKMRN</sequence>
<dbReference type="EMBL" id="JXTC01000287">
    <property type="protein sequence ID" value="PON69687.1"/>
    <property type="molecule type" value="Genomic_DNA"/>
</dbReference>
<accession>A0A2P5D8Q6</accession>
<dbReference type="InParanoid" id="A0A2P5D8Q6"/>
<dbReference type="AlphaFoldDB" id="A0A2P5D8Q6"/>
<evidence type="ECO:0000313" key="2">
    <source>
        <dbReference type="Proteomes" id="UP000237000"/>
    </source>
</evidence>
<keyword evidence="2" id="KW-1185">Reference proteome</keyword>
<dbReference type="OrthoDB" id="718130at2759"/>
<comment type="caution">
    <text evidence="1">The sequence shown here is derived from an EMBL/GenBank/DDBJ whole genome shotgun (WGS) entry which is preliminary data.</text>
</comment>
<dbReference type="Proteomes" id="UP000237000">
    <property type="component" value="Unassembled WGS sequence"/>
</dbReference>
<protein>
    <submittedName>
        <fullName evidence="1">Uncharacterized protein</fullName>
    </submittedName>
</protein>
<organism evidence="1 2">
    <name type="scientific">Trema orientale</name>
    <name type="common">Charcoal tree</name>
    <name type="synonym">Celtis orientalis</name>
    <dbReference type="NCBI Taxonomy" id="63057"/>
    <lineage>
        <taxon>Eukaryota</taxon>
        <taxon>Viridiplantae</taxon>
        <taxon>Streptophyta</taxon>
        <taxon>Embryophyta</taxon>
        <taxon>Tracheophyta</taxon>
        <taxon>Spermatophyta</taxon>
        <taxon>Magnoliopsida</taxon>
        <taxon>eudicotyledons</taxon>
        <taxon>Gunneridae</taxon>
        <taxon>Pentapetalae</taxon>
        <taxon>rosids</taxon>
        <taxon>fabids</taxon>
        <taxon>Rosales</taxon>
        <taxon>Cannabaceae</taxon>
        <taxon>Trema</taxon>
    </lineage>
</organism>
<reference evidence="2" key="1">
    <citation type="submission" date="2016-06" db="EMBL/GenBank/DDBJ databases">
        <title>Parallel loss of symbiosis genes in relatives of nitrogen-fixing non-legume Parasponia.</title>
        <authorList>
            <person name="Van Velzen R."/>
            <person name="Holmer R."/>
            <person name="Bu F."/>
            <person name="Rutten L."/>
            <person name="Van Zeijl A."/>
            <person name="Liu W."/>
            <person name="Santuari L."/>
            <person name="Cao Q."/>
            <person name="Sharma T."/>
            <person name="Shen D."/>
            <person name="Roswanjaya Y."/>
            <person name="Wardhani T."/>
            <person name="Kalhor M.S."/>
            <person name="Jansen J."/>
            <person name="Van den Hoogen J."/>
            <person name="Gungor B."/>
            <person name="Hartog M."/>
            <person name="Hontelez J."/>
            <person name="Verver J."/>
            <person name="Yang W.-C."/>
            <person name="Schijlen E."/>
            <person name="Repin R."/>
            <person name="Schilthuizen M."/>
            <person name="Schranz E."/>
            <person name="Heidstra R."/>
            <person name="Miyata K."/>
            <person name="Fedorova E."/>
            <person name="Kohlen W."/>
            <person name="Bisseling T."/>
            <person name="Smit S."/>
            <person name="Geurts R."/>
        </authorList>
    </citation>
    <scope>NUCLEOTIDE SEQUENCE [LARGE SCALE GENOMIC DNA]</scope>
    <source>
        <strain evidence="2">cv. RG33-2</strain>
    </source>
</reference>
<evidence type="ECO:0000313" key="1">
    <source>
        <dbReference type="EMBL" id="PON69687.1"/>
    </source>
</evidence>
<proteinExistence type="predicted"/>
<name>A0A2P5D8Q6_TREOI</name>
<gene>
    <name evidence="1" type="ORF">TorRG33x02_258780</name>
</gene>